<dbReference type="Proteomes" id="UP001281147">
    <property type="component" value="Unassembled WGS sequence"/>
</dbReference>
<reference evidence="1" key="1">
    <citation type="submission" date="2023-07" db="EMBL/GenBank/DDBJ databases">
        <title>Black Yeasts Isolated from many extreme environments.</title>
        <authorList>
            <person name="Coleine C."/>
            <person name="Stajich J.E."/>
            <person name="Selbmann L."/>
        </authorList>
    </citation>
    <scope>NUCLEOTIDE SEQUENCE</scope>
    <source>
        <strain evidence="1">CCFEE 5714</strain>
    </source>
</reference>
<dbReference type="EMBL" id="JAUTXU010000006">
    <property type="protein sequence ID" value="KAK3724167.1"/>
    <property type="molecule type" value="Genomic_DNA"/>
</dbReference>
<protein>
    <submittedName>
        <fullName evidence="1">Uncharacterized protein</fullName>
    </submittedName>
</protein>
<evidence type="ECO:0000313" key="1">
    <source>
        <dbReference type="EMBL" id="KAK3724167.1"/>
    </source>
</evidence>
<organism evidence="1 2">
    <name type="scientific">Vermiconidia calcicola</name>
    <dbReference type="NCBI Taxonomy" id="1690605"/>
    <lineage>
        <taxon>Eukaryota</taxon>
        <taxon>Fungi</taxon>
        <taxon>Dikarya</taxon>
        <taxon>Ascomycota</taxon>
        <taxon>Pezizomycotina</taxon>
        <taxon>Dothideomycetes</taxon>
        <taxon>Dothideomycetidae</taxon>
        <taxon>Mycosphaerellales</taxon>
        <taxon>Extremaceae</taxon>
        <taxon>Vermiconidia</taxon>
    </lineage>
</organism>
<keyword evidence="2" id="KW-1185">Reference proteome</keyword>
<comment type="caution">
    <text evidence="1">The sequence shown here is derived from an EMBL/GenBank/DDBJ whole genome shotgun (WGS) entry which is preliminary data.</text>
</comment>
<proteinExistence type="predicted"/>
<evidence type="ECO:0000313" key="2">
    <source>
        <dbReference type="Proteomes" id="UP001281147"/>
    </source>
</evidence>
<sequence length="373" mass="42384">MTRIRGAEQALKLFADTSRRPYVCKTCRAHAIRQFHSSFPSSAERPFFQRMRETLFGSKKSGEVEKQEERSQQKTEVLAKQAEQRQGPEKRQSRSGRTYEVAKIVHPTRTKDYVRSTTWAGLETIGTEEWVRAKLDRGEKYNGFTPIKRATLTNAEWMKLLHHVAVEVLILHQAGRDLKQVCYPRVDGQKTWRQTKAFNITIENGALHVTSSAQQAPSMILQAVSEKPGSEQDQNSLAREVKEVIAMKMVVNSEASWMRTTLSDANMRFAITKRLVQLTGKRIPDVSISNATTLGDLFNAFKTKEQPKKLSQTEQLRGLAAKVSNVKVSTKRHTPIDKEKQVGRWKLIEQELMARNLPVTGSRLPQAKAKVDN</sequence>
<accession>A0ACC3NW00</accession>
<name>A0ACC3NW00_9PEZI</name>
<gene>
    <name evidence="1" type="ORF">LTR37_001291</name>
</gene>